<evidence type="ECO:0000313" key="10">
    <source>
        <dbReference type="Proteomes" id="UP001303473"/>
    </source>
</evidence>
<keyword evidence="4" id="KW-0175">Coiled coil</keyword>
<feature type="region of interest" description="Disordered" evidence="5">
    <location>
        <begin position="783"/>
        <end position="804"/>
    </location>
</feature>
<proteinExistence type="inferred from homology"/>
<dbReference type="Proteomes" id="UP001303473">
    <property type="component" value="Unassembled WGS sequence"/>
</dbReference>
<dbReference type="InterPro" id="IPR016024">
    <property type="entry name" value="ARM-type_fold"/>
</dbReference>
<evidence type="ECO:0000259" key="8">
    <source>
        <dbReference type="Pfam" id="PF16213"/>
    </source>
</evidence>
<evidence type="ECO:0000259" key="6">
    <source>
        <dbReference type="Pfam" id="PF12783"/>
    </source>
</evidence>
<dbReference type="InterPro" id="IPR032629">
    <property type="entry name" value="DCB_dom"/>
</dbReference>
<dbReference type="PANTHER" id="PTHR10663:SF333">
    <property type="entry name" value="PROTEIN MON2 HOMOLOG"/>
    <property type="match status" value="1"/>
</dbReference>
<feature type="compositionally biased region" description="Basic and acidic residues" evidence="5">
    <location>
        <begin position="1643"/>
        <end position="1653"/>
    </location>
</feature>
<keyword evidence="2" id="KW-0813">Transport</keyword>
<dbReference type="Pfam" id="PF16213">
    <property type="entry name" value="DCB"/>
    <property type="match status" value="1"/>
</dbReference>
<evidence type="ECO:0000256" key="4">
    <source>
        <dbReference type="SAM" id="Coils"/>
    </source>
</evidence>
<dbReference type="InterPro" id="IPR032817">
    <property type="entry name" value="Mon2_C"/>
</dbReference>
<evidence type="ECO:0000256" key="5">
    <source>
        <dbReference type="SAM" id="MobiDB-lite"/>
    </source>
</evidence>
<feature type="compositionally biased region" description="Basic and acidic residues" evidence="5">
    <location>
        <begin position="498"/>
        <end position="511"/>
    </location>
</feature>
<comment type="caution">
    <text evidence="9">The sequence shown here is derived from an EMBL/GenBank/DDBJ whole genome shotgun (WGS) entry which is preliminary data.</text>
</comment>
<feature type="domain" description="Mon2/Sec7/BIG1-like HUS" evidence="6">
    <location>
        <begin position="201"/>
        <end position="354"/>
    </location>
</feature>
<feature type="compositionally biased region" description="Basic residues" evidence="5">
    <location>
        <begin position="1615"/>
        <end position="1625"/>
    </location>
</feature>
<dbReference type="SUPFAM" id="SSF48371">
    <property type="entry name" value="ARM repeat"/>
    <property type="match status" value="1"/>
</dbReference>
<feature type="coiled-coil region" evidence="4">
    <location>
        <begin position="7"/>
        <end position="38"/>
    </location>
</feature>
<gene>
    <name evidence="9" type="ORF">QBC46DRAFT_458309</name>
</gene>
<dbReference type="EMBL" id="MU853783">
    <property type="protein sequence ID" value="KAK3941430.1"/>
    <property type="molecule type" value="Genomic_DNA"/>
</dbReference>
<dbReference type="PANTHER" id="PTHR10663">
    <property type="entry name" value="GUANYL-NUCLEOTIDE EXCHANGE FACTOR"/>
    <property type="match status" value="1"/>
</dbReference>
<evidence type="ECO:0008006" key="11">
    <source>
        <dbReference type="Google" id="ProtNLM"/>
    </source>
</evidence>
<keyword evidence="10" id="KW-1185">Reference proteome</keyword>
<dbReference type="GO" id="GO:0015031">
    <property type="term" value="P:protein transport"/>
    <property type="evidence" value="ECO:0007669"/>
    <property type="project" value="UniProtKB-KW"/>
</dbReference>
<feature type="domain" description="Mon2/Sec7/BIG1-like dimerisation and cyclophilin-binding" evidence="8">
    <location>
        <begin position="4"/>
        <end position="175"/>
    </location>
</feature>
<organism evidence="9 10">
    <name type="scientific">Diplogelasinospora grovesii</name>
    <dbReference type="NCBI Taxonomy" id="303347"/>
    <lineage>
        <taxon>Eukaryota</taxon>
        <taxon>Fungi</taxon>
        <taxon>Dikarya</taxon>
        <taxon>Ascomycota</taxon>
        <taxon>Pezizomycotina</taxon>
        <taxon>Sordariomycetes</taxon>
        <taxon>Sordariomycetidae</taxon>
        <taxon>Sordariales</taxon>
        <taxon>Diplogelasinosporaceae</taxon>
        <taxon>Diplogelasinospora</taxon>
    </lineage>
</organism>
<reference evidence="10" key="1">
    <citation type="journal article" date="2023" name="Mol. Phylogenet. Evol.">
        <title>Genome-scale phylogeny and comparative genomics of the fungal order Sordariales.</title>
        <authorList>
            <person name="Hensen N."/>
            <person name="Bonometti L."/>
            <person name="Westerberg I."/>
            <person name="Brannstrom I.O."/>
            <person name="Guillou S."/>
            <person name="Cros-Aarteil S."/>
            <person name="Calhoun S."/>
            <person name="Haridas S."/>
            <person name="Kuo A."/>
            <person name="Mondo S."/>
            <person name="Pangilinan J."/>
            <person name="Riley R."/>
            <person name="LaButti K."/>
            <person name="Andreopoulos B."/>
            <person name="Lipzen A."/>
            <person name="Chen C."/>
            <person name="Yan M."/>
            <person name="Daum C."/>
            <person name="Ng V."/>
            <person name="Clum A."/>
            <person name="Steindorff A."/>
            <person name="Ohm R.A."/>
            <person name="Martin F."/>
            <person name="Silar P."/>
            <person name="Natvig D.O."/>
            <person name="Lalanne C."/>
            <person name="Gautier V."/>
            <person name="Ament-Velasquez S.L."/>
            <person name="Kruys A."/>
            <person name="Hutchinson M.I."/>
            <person name="Powell A.J."/>
            <person name="Barry K."/>
            <person name="Miller A.N."/>
            <person name="Grigoriev I.V."/>
            <person name="Debuchy R."/>
            <person name="Gladieux P."/>
            <person name="Hiltunen Thoren M."/>
            <person name="Johannesson H."/>
        </authorList>
    </citation>
    <scope>NUCLEOTIDE SEQUENCE [LARGE SCALE GENOMIC DNA]</scope>
    <source>
        <strain evidence="10">CBS 340.73</strain>
    </source>
</reference>
<dbReference type="InterPro" id="IPR032691">
    <property type="entry name" value="Mon2/Sec7/BIG1-like_HUS"/>
</dbReference>
<protein>
    <recommendedName>
        <fullName evidence="11">Endosomal peripheral membrane protein</fullName>
    </recommendedName>
</protein>
<evidence type="ECO:0000313" key="9">
    <source>
        <dbReference type="EMBL" id="KAK3941430.1"/>
    </source>
</evidence>
<comment type="similarity">
    <text evidence="1">Belongs to the MON2 family.</text>
</comment>
<feature type="region of interest" description="Disordered" evidence="5">
    <location>
        <begin position="1604"/>
        <end position="1653"/>
    </location>
</feature>
<sequence length="1771" mass="192895">MTAQLLASELANLIQESKRKHNDLRQAAEKSLEELKSLRGPSEGQISAELAQRVNFVNPFIIACGTKNAKFTGIAIVCLQRLIVSRALPRSRLNQVLEALQQATSAGLDVQLKILQALPSLLSNYASDLKEELLVTALNICFILQSSKNAIVNNTSAATLQQLVVSVFDKVVAEDKNGTDSPTVGEAPVQDGTTVPLKAAAMDAYRVFNDICLLTENQRPEYLRFSGLPQTFGLELIESVLTNHAAIFTSHPEQTDILRTRVMPFITSALRARPNFATSVRLVRILYTLLRRHLSILPTESGDALDILTHLLDQDTALWKRSLCMEVFRGIFAEPGLLRRIFMLYDAKEGGKNILKHLTATFVRVSTEKPSVIGLGHQSTIPVANPYANIGASSDQAVLEASGVTGIISGSVGSDGHNTGISTQWSTMRVPCIDQLDKTDPPAIPESYIYSLTLACITSLSEGLAKFILPLTVPNDGRGRKRSSKLESGRDSPAPSTIDERADTPLDKAPLERSASFKRNPVPINPLMLENHPLRGEIRICAAFIDECWPAILATCSTFLYAAMDSEYYHGLVRAFQKFAHVAGLLQLTTPRDAFLTTLGKAAVPPNVFTACLNAGASRPSAASPVAETPNSIFSNARGLLSVDSLVSQASTPIEKPRQQAVDVSPSTLNTRNMLCLRALLNLGIALGPTLSGSWSIVLETLQQADFVLFSSGKTAGKTPLAAKGPDQQAEQEASMLLSNFSTEIRAVETAASRLFESTIDFPNTSFVEVVNAVCNLLEKRAEPPSAASSRPQSPPSGPMLKTPPVAHKRVLSISSSPLAGPDQEDQFALAKLGDLASINMERLLSYPPDISGWTPLISELISTLSSITNTTPVRARAAETLVRILLEAAAAVASQPEDGRGQIQTRLLEAFRDALLPLQMVDRPVSVTNHAADVEIHRILLEGLKNLLENCGESLVRGWEITFEIIDSIFITRNFAPDSKKDAPSQQAIIMTRSVKLIRPSFASLQLICSDFLPSLPNACFLNLVDTLYKFCTQDDDLNVALTTVTFFWAISDFLSGKSRSMSITEDMMRESAESALTDMAADPSHAGSGAALWVLLLLRLTSVATDQRLDLRNSAIQTLIRIISAYGESLSPEAWSICIKSVVFKLLSSIESELEAIKESQTKDRAEQDWKETAIVVIQGVSGLFVSFLGVLTTHKGFASIWQDLLGHFAAMLDLQVLDINAATYGAVRDILHRCAERDRPDVGKVSIDLAWDLWSCGIPVPQDGGHDKSVDNQKCLSVWVETLLELYGLIQDGLGVDRVRRMLTLLREAIQRATPGTYAGDIEYVTPLQGRILEVLRNVRTDLQGVPSAMITQVAEFVSLPFAQQDATKAAAEKRTYVAMSKESMSIMKTLIIKNASEPDIYETGAFATALFALAKPIILKYQFKIVTKSVQPWREATKTVLAVLEATLAHVGAINMPRTAVQRIWQIIVSIAIGMISADLEGVPSGTNIMDDQDFDISSFRRLRELIIPALGTEAVPDKTKKAYAEGLFRTSIIHAPAPAEASVIFGNGDGDAVGLSALFKPRRGRTVDPPPTKRSLMSEVCLDELFSLVAVHDESNAPPMVLVQPPTPKMPRKMSLRQRKHQQEEEGDDEWPPVPGRDAGKNSAREAETTRELHVGLARTAAPYLILRCALSLRAYVADQPLRGRMPQPLSQRKELTRILRCLVDLRSEPDAIPDTPNVDSETRKHLLRLYPLLVSAVQVAGTSGDEKVLSLVTEALSAVGGELGV</sequence>
<feature type="domain" description="Mon2 C-terminal" evidence="7">
    <location>
        <begin position="1012"/>
        <end position="1242"/>
    </location>
</feature>
<feature type="region of interest" description="Disordered" evidence="5">
    <location>
        <begin position="477"/>
        <end position="512"/>
    </location>
</feature>
<evidence type="ECO:0000256" key="1">
    <source>
        <dbReference type="ARBA" id="ARBA00008144"/>
    </source>
</evidence>
<dbReference type="Pfam" id="PF16206">
    <property type="entry name" value="Mon2_C"/>
    <property type="match status" value="1"/>
</dbReference>
<evidence type="ECO:0000256" key="2">
    <source>
        <dbReference type="ARBA" id="ARBA00022448"/>
    </source>
</evidence>
<dbReference type="GO" id="GO:0005794">
    <property type="term" value="C:Golgi apparatus"/>
    <property type="evidence" value="ECO:0007669"/>
    <property type="project" value="UniProtKB-ARBA"/>
</dbReference>
<evidence type="ECO:0000256" key="3">
    <source>
        <dbReference type="ARBA" id="ARBA00022927"/>
    </source>
</evidence>
<keyword evidence="3" id="KW-0653">Protein transport</keyword>
<name>A0AAN6N9R9_9PEZI</name>
<dbReference type="Pfam" id="PF12783">
    <property type="entry name" value="Sec7-like_HUS"/>
    <property type="match status" value="1"/>
</dbReference>
<accession>A0AAN6N9R9</accession>
<evidence type="ECO:0000259" key="7">
    <source>
        <dbReference type="Pfam" id="PF16206"/>
    </source>
</evidence>